<dbReference type="InterPro" id="IPR037185">
    <property type="entry name" value="EmrE-like"/>
</dbReference>
<dbReference type="InterPro" id="IPR000390">
    <property type="entry name" value="Small_drug/metabolite_transptr"/>
</dbReference>
<reference evidence="9" key="1">
    <citation type="submission" date="2016-10" db="EMBL/GenBank/DDBJ databases">
        <authorList>
            <person name="Varghese N."/>
            <person name="Submissions S."/>
        </authorList>
    </citation>
    <scope>NUCLEOTIDE SEQUENCE [LARGE SCALE GENOMIC DNA]</scope>
    <source>
        <strain evidence="9">DSM 18579</strain>
    </source>
</reference>
<evidence type="ECO:0000313" key="8">
    <source>
        <dbReference type="EMBL" id="SET56736.1"/>
    </source>
</evidence>
<dbReference type="SUPFAM" id="SSF103481">
    <property type="entry name" value="Multidrug resistance efflux transporter EmrE"/>
    <property type="match status" value="1"/>
</dbReference>
<dbReference type="RefSeq" id="WP_093322282.1">
    <property type="nucleotide sequence ID" value="NZ_FOHV01000040.1"/>
</dbReference>
<sequence>MKWIILVLGILTNASASVLIKMALGPSSKPISLAKPMLIATNWQLLLGVLLYGIAFILYVIALAKFPLNIAHPVLTAGALASVALCSFFIFKETFYWSTLLGLMLIIFGVLLITFRAA</sequence>
<keyword evidence="5 7" id="KW-1133">Transmembrane helix</keyword>
<protein>
    <submittedName>
        <fullName evidence="8">Multidrug transporter EmrE</fullName>
    </submittedName>
</protein>
<dbReference type="EMBL" id="FOHV01000040">
    <property type="protein sequence ID" value="SET56736.1"/>
    <property type="molecule type" value="Genomic_DNA"/>
</dbReference>
<feature type="transmembrane region" description="Helical" evidence="7">
    <location>
        <begin position="40"/>
        <end position="63"/>
    </location>
</feature>
<evidence type="ECO:0000256" key="1">
    <source>
        <dbReference type="ARBA" id="ARBA00004651"/>
    </source>
</evidence>
<dbReference type="STRING" id="1123402.SAMN02583745_02746"/>
<dbReference type="PANTHER" id="PTHR30561">
    <property type="entry name" value="SMR FAMILY PROTON-DEPENDENT DRUG EFFLUX TRANSPORTER SUGE"/>
    <property type="match status" value="1"/>
</dbReference>
<comment type="subcellular location">
    <subcellularLocation>
        <location evidence="1">Cell membrane</location>
        <topology evidence="1">Multi-pass membrane protein</topology>
    </subcellularLocation>
</comment>
<evidence type="ECO:0000256" key="2">
    <source>
        <dbReference type="ARBA" id="ARBA00022448"/>
    </source>
</evidence>
<keyword evidence="2" id="KW-0813">Transport</keyword>
<dbReference type="Proteomes" id="UP000242642">
    <property type="component" value="Unassembled WGS sequence"/>
</dbReference>
<evidence type="ECO:0000256" key="6">
    <source>
        <dbReference type="ARBA" id="ARBA00023136"/>
    </source>
</evidence>
<evidence type="ECO:0000256" key="7">
    <source>
        <dbReference type="SAM" id="Phobius"/>
    </source>
</evidence>
<evidence type="ECO:0000256" key="5">
    <source>
        <dbReference type="ARBA" id="ARBA00022989"/>
    </source>
</evidence>
<evidence type="ECO:0000256" key="4">
    <source>
        <dbReference type="ARBA" id="ARBA00022692"/>
    </source>
</evidence>
<evidence type="ECO:0000313" key="9">
    <source>
        <dbReference type="Proteomes" id="UP000242642"/>
    </source>
</evidence>
<proteinExistence type="predicted"/>
<keyword evidence="3" id="KW-1003">Cell membrane</keyword>
<keyword evidence="9" id="KW-1185">Reference proteome</keyword>
<keyword evidence="4 7" id="KW-0812">Transmembrane</keyword>
<dbReference type="OrthoDB" id="8908129at2"/>
<feature type="transmembrane region" description="Helical" evidence="7">
    <location>
        <begin position="70"/>
        <end position="90"/>
    </location>
</feature>
<feature type="transmembrane region" description="Helical" evidence="7">
    <location>
        <begin position="96"/>
        <end position="115"/>
    </location>
</feature>
<organism evidence="8 9">
    <name type="scientific">Thorsellia anophelis DSM 18579</name>
    <dbReference type="NCBI Taxonomy" id="1123402"/>
    <lineage>
        <taxon>Bacteria</taxon>
        <taxon>Pseudomonadati</taxon>
        <taxon>Pseudomonadota</taxon>
        <taxon>Gammaproteobacteria</taxon>
        <taxon>Enterobacterales</taxon>
        <taxon>Thorselliaceae</taxon>
        <taxon>Thorsellia</taxon>
    </lineage>
</organism>
<gene>
    <name evidence="8" type="ORF">SAMN02583745_02746</name>
</gene>
<evidence type="ECO:0000256" key="3">
    <source>
        <dbReference type="ARBA" id="ARBA00022475"/>
    </source>
</evidence>
<dbReference type="GO" id="GO:0005886">
    <property type="term" value="C:plasma membrane"/>
    <property type="evidence" value="ECO:0007669"/>
    <property type="project" value="UniProtKB-SubCell"/>
</dbReference>
<dbReference type="AlphaFoldDB" id="A0A1I0FEP0"/>
<dbReference type="PANTHER" id="PTHR30561:SF9">
    <property type="entry name" value="4-AMINO-4-DEOXY-L-ARABINOSE-PHOSPHOUNDECAPRENOL FLIPPASE SUBUNIT ARNF-RELATED"/>
    <property type="match status" value="1"/>
</dbReference>
<accession>A0A1I0FEP0</accession>
<dbReference type="GO" id="GO:0022857">
    <property type="term" value="F:transmembrane transporter activity"/>
    <property type="evidence" value="ECO:0007669"/>
    <property type="project" value="InterPro"/>
</dbReference>
<keyword evidence="6 7" id="KW-0472">Membrane</keyword>
<dbReference type="Gene3D" id="1.10.3730.20">
    <property type="match status" value="1"/>
</dbReference>
<name>A0A1I0FEP0_9GAMM</name>